<evidence type="ECO:0000313" key="7">
    <source>
        <dbReference type="Proteomes" id="UP001158067"/>
    </source>
</evidence>
<dbReference type="InterPro" id="IPR001091">
    <property type="entry name" value="RM_Methyltransferase"/>
</dbReference>
<evidence type="ECO:0000259" key="5">
    <source>
        <dbReference type="Pfam" id="PF01555"/>
    </source>
</evidence>
<dbReference type="SUPFAM" id="SSF53335">
    <property type="entry name" value="S-adenosyl-L-methionine-dependent methyltransferases"/>
    <property type="match status" value="1"/>
</dbReference>
<feature type="region of interest" description="Disordered" evidence="4">
    <location>
        <begin position="269"/>
        <end position="297"/>
    </location>
</feature>
<dbReference type="Gene3D" id="3.40.50.150">
    <property type="entry name" value="Vaccinia Virus protein VP39"/>
    <property type="match status" value="1"/>
</dbReference>
<gene>
    <name evidence="6" type="ORF">SAMN06265222_12262</name>
</gene>
<dbReference type="PANTHER" id="PTHR13370:SF3">
    <property type="entry name" value="TRNA (GUANINE(10)-N2)-METHYLTRANSFERASE HOMOLOG"/>
    <property type="match status" value="1"/>
</dbReference>
<proteinExistence type="inferred from homology"/>
<dbReference type="InterPro" id="IPR002941">
    <property type="entry name" value="DNA_methylase_N4/N6"/>
</dbReference>
<evidence type="ECO:0000256" key="3">
    <source>
        <dbReference type="ARBA" id="ARBA00022679"/>
    </source>
</evidence>
<evidence type="ECO:0000256" key="1">
    <source>
        <dbReference type="ARBA" id="ARBA00006594"/>
    </source>
</evidence>
<evidence type="ECO:0000256" key="4">
    <source>
        <dbReference type="SAM" id="MobiDB-lite"/>
    </source>
</evidence>
<feature type="domain" description="DNA methylase N-4/N-6" evidence="5">
    <location>
        <begin position="27"/>
        <end position="261"/>
    </location>
</feature>
<dbReference type="PROSITE" id="PS00092">
    <property type="entry name" value="N6_MTASE"/>
    <property type="match status" value="1"/>
</dbReference>
<comment type="similarity">
    <text evidence="1">Belongs to the N(4)/N(6)-methyltransferase family.</text>
</comment>
<protein>
    <submittedName>
        <fullName evidence="6">Site-specific DNA-methyltransferase (Adenine-specific)</fullName>
    </submittedName>
</protein>
<keyword evidence="7" id="KW-1185">Reference proteome</keyword>
<accession>A0ABY1QPS0</accession>
<dbReference type="InterPro" id="IPR002052">
    <property type="entry name" value="DNA_methylase_N6_adenine_CS"/>
</dbReference>
<dbReference type="InterPro" id="IPR029063">
    <property type="entry name" value="SAM-dependent_MTases_sf"/>
</dbReference>
<evidence type="ECO:0000256" key="2">
    <source>
        <dbReference type="ARBA" id="ARBA00022603"/>
    </source>
</evidence>
<name>A0ABY1QPS0_9BACT</name>
<dbReference type="PRINTS" id="PR00508">
    <property type="entry name" value="S21N4MTFRASE"/>
</dbReference>
<dbReference type="PANTHER" id="PTHR13370">
    <property type="entry name" value="RNA METHYLASE-RELATED"/>
    <property type="match status" value="1"/>
</dbReference>
<dbReference type="RefSeq" id="WP_283435319.1">
    <property type="nucleotide sequence ID" value="NZ_FXUG01000022.1"/>
</dbReference>
<organism evidence="6 7">
    <name type="scientific">Neorhodopirellula lusitana</name>
    <dbReference type="NCBI Taxonomy" id="445327"/>
    <lineage>
        <taxon>Bacteria</taxon>
        <taxon>Pseudomonadati</taxon>
        <taxon>Planctomycetota</taxon>
        <taxon>Planctomycetia</taxon>
        <taxon>Pirellulales</taxon>
        <taxon>Pirellulaceae</taxon>
        <taxon>Neorhodopirellula</taxon>
    </lineage>
</organism>
<evidence type="ECO:0000313" key="6">
    <source>
        <dbReference type="EMBL" id="SMP77005.1"/>
    </source>
</evidence>
<dbReference type="Pfam" id="PF01555">
    <property type="entry name" value="N6_N4_Mtase"/>
    <property type="match status" value="1"/>
</dbReference>
<keyword evidence="2" id="KW-0489">Methyltransferase</keyword>
<dbReference type="Proteomes" id="UP001158067">
    <property type="component" value="Unassembled WGS sequence"/>
</dbReference>
<dbReference type="EMBL" id="FXUG01000022">
    <property type="protein sequence ID" value="SMP77005.1"/>
    <property type="molecule type" value="Genomic_DNA"/>
</dbReference>
<sequence>MSIAKSKNQVHQGDCVKLLGEVEEGSVDLVFADPPFNIGYDYDVYDDTQQSDDYLKWCRQWIDGVYRALKPDGTFWLAIGDEYAAELKIEAQKAGFQCRSWVIWYYTFGVNCVNGFSRSHTHLFHFVKDPKKFTFNRPNPQIRVKSARQLVYADNRANPNGRLPDNTWILRPQDAPTSFSPSHDTWYFARVAGTFKEREGFHGCQMPEQLLARIIRSSSSPQDLVLDPFGGSGTTMSVAKKLGRQWMGFELSEDYATYINERLAKTQVGDPIDGAEDPIQSSPSTKQGKRRPKPFSEETEKAVIAAYEKAGNGYPAEYIMCDMDLNKEFIAECRERGVTGSAFIWNRYLFHLRKQGKLPKSTQQPPRISSAEINRYGYASEVAWRLLAIDYQKTLDDILCSPEFASEFDRLAALYGPADVTPIEYRRAALSIRKRTKPARELAVEKFSKWMKKKIRPIAIDDFQNAEFEVPGVFVLRHEEASIFAGESENMREQIALMMDNPSWQELEPDSILPIKNNDNFATRFALKAALVQRELPALNCRLWASDSELPV</sequence>
<comment type="caution">
    <text evidence="6">The sequence shown here is derived from an EMBL/GenBank/DDBJ whole genome shotgun (WGS) entry which is preliminary data.</text>
</comment>
<reference evidence="6 7" key="1">
    <citation type="submission" date="2017-05" db="EMBL/GenBank/DDBJ databases">
        <authorList>
            <person name="Varghese N."/>
            <person name="Submissions S."/>
        </authorList>
    </citation>
    <scope>NUCLEOTIDE SEQUENCE [LARGE SCALE GENOMIC DNA]</scope>
    <source>
        <strain evidence="6 7">DSM 25457</strain>
    </source>
</reference>
<keyword evidence="3" id="KW-0808">Transferase</keyword>